<feature type="transmembrane region" description="Helical" evidence="1">
    <location>
        <begin position="330"/>
        <end position="354"/>
    </location>
</feature>
<evidence type="ECO:0000313" key="2">
    <source>
        <dbReference type="EMBL" id="VEU71053.1"/>
    </source>
</evidence>
<keyword evidence="3" id="KW-1185">Reference proteome</keyword>
<sequence length="508" mass="60857">MQINQENKTEFEDIKISANDLIIKIDELYDNLYKKKISKATRTFLCKLFLLYFYYPTHTNKDNQKGIVRYVFDQGKDLKSLFFDYDDTIKKYYSRLISLLNDNKIDYDKNVSEIDLDDQVIINLMQKNLSPKGYLKTKYDQKDFMDYLVSTNLLIVDNNFEASWFETYEKSELTNEIFESLKECYKLDLFLRIPKNLIISKIDLKKDFIALPSKDVYAIYRELLQISKSKTSNKEKIKEIKEKIRQKTRRKEMDLVTIQIYSSNFFDEIKETFKVENSQFKKTWKKVRMITSWNNRFLVIFAICFVLSTLFFEVFQGLSIWNETLSKEKLIYIGFALLCILVISGIILLILYILNRQYIRSYNFSSNVEYKSLGQKSPHYFAMIDIFDATWELISEKNKEQKQDSLDELHKNKNIFSVWKIVFDFSDMDLNPDMLHEIYLFKSYYEIISTNKEHTLFKNQNALEFNFIISESQKDSLFVKRLEKLIEQDDNFECVFLEEKHNKLLNDN</sequence>
<keyword evidence="1" id="KW-1133">Transmembrane helix</keyword>
<keyword evidence="1" id="KW-0812">Transmembrane</keyword>
<dbReference type="EMBL" id="LR215024">
    <property type="protein sequence ID" value="VEU71053.1"/>
    <property type="molecule type" value="Genomic_DNA"/>
</dbReference>
<evidence type="ECO:0000256" key="1">
    <source>
        <dbReference type="SAM" id="Phobius"/>
    </source>
</evidence>
<proteinExistence type="predicted"/>
<organism evidence="2 3">
    <name type="scientific">Mycoplasmopsis glycophila</name>
    <dbReference type="NCBI Taxonomy" id="171285"/>
    <lineage>
        <taxon>Bacteria</taxon>
        <taxon>Bacillati</taxon>
        <taxon>Mycoplasmatota</taxon>
        <taxon>Mycoplasmoidales</taxon>
        <taxon>Metamycoplasmataceae</taxon>
        <taxon>Mycoplasmopsis</taxon>
    </lineage>
</organism>
<gene>
    <name evidence="2" type="ORF">NCTC10194_00666</name>
</gene>
<evidence type="ECO:0000313" key="3">
    <source>
        <dbReference type="Proteomes" id="UP000290815"/>
    </source>
</evidence>
<reference evidence="2 3" key="1">
    <citation type="submission" date="2019-01" db="EMBL/GenBank/DDBJ databases">
        <authorList>
            <consortium name="Pathogen Informatics"/>
        </authorList>
    </citation>
    <scope>NUCLEOTIDE SEQUENCE [LARGE SCALE GENOMIC DNA]</scope>
    <source>
        <strain evidence="2 3">NCTC10194</strain>
    </source>
</reference>
<protein>
    <submittedName>
        <fullName evidence="2">Uncharacterized protein</fullName>
    </submittedName>
</protein>
<accession>A0A449AWF2</accession>
<name>A0A449AWF2_9BACT</name>
<dbReference type="RefSeq" id="WP_027333423.1">
    <property type="nucleotide sequence ID" value="NZ_LR215024.1"/>
</dbReference>
<dbReference type="AlphaFoldDB" id="A0A449AWF2"/>
<dbReference type="KEGG" id="mgly:NCTC10194_00666"/>
<feature type="transmembrane region" description="Helical" evidence="1">
    <location>
        <begin position="297"/>
        <end position="318"/>
    </location>
</feature>
<keyword evidence="1" id="KW-0472">Membrane</keyword>
<dbReference type="Proteomes" id="UP000290815">
    <property type="component" value="Chromosome"/>
</dbReference>